<dbReference type="EMBL" id="CAAALY010125898">
    <property type="protein sequence ID" value="VEL31743.1"/>
    <property type="molecule type" value="Genomic_DNA"/>
</dbReference>
<feature type="region of interest" description="Disordered" evidence="1">
    <location>
        <begin position="60"/>
        <end position="87"/>
    </location>
</feature>
<keyword evidence="3" id="KW-1185">Reference proteome</keyword>
<feature type="compositionally biased region" description="Polar residues" evidence="1">
    <location>
        <begin position="60"/>
        <end position="72"/>
    </location>
</feature>
<proteinExistence type="predicted"/>
<dbReference type="AlphaFoldDB" id="A0A448X9S1"/>
<organism evidence="2 3">
    <name type="scientific">Protopolystoma xenopodis</name>
    <dbReference type="NCBI Taxonomy" id="117903"/>
    <lineage>
        <taxon>Eukaryota</taxon>
        <taxon>Metazoa</taxon>
        <taxon>Spiralia</taxon>
        <taxon>Lophotrochozoa</taxon>
        <taxon>Platyhelminthes</taxon>
        <taxon>Monogenea</taxon>
        <taxon>Polyopisthocotylea</taxon>
        <taxon>Polystomatidea</taxon>
        <taxon>Polystomatidae</taxon>
        <taxon>Protopolystoma</taxon>
    </lineage>
</organism>
<evidence type="ECO:0000313" key="3">
    <source>
        <dbReference type="Proteomes" id="UP000784294"/>
    </source>
</evidence>
<dbReference type="OrthoDB" id="1741719at2759"/>
<sequence length="115" mass="12722">MRCPTDRSRFVASVFLVNYRQAWCPALTMSVTRWMKAQQGSIGVAGWCAEDLFAQITNHSSKATHPATQPSVKPSCESLPPASSNQMKGTPTLIDQGILRNPLLLQKFSQLFAIR</sequence>
<evidence type="ECO:0000313" key="2">
    <source>
        <dbReference type="EMBL" id="VEL31743.1"/>
    </source>
</evidence>
<protein>
    <submittedName>
        <fullName evidence="2">Uncharacterized protein</fullName>
    </submittedName>
</protein>
<dbReference type="Proteomes" id="UP000784294">
    <property type="component" value="Unassembled WGS sequence"/>
</dbReference>
<gene>
    <name evidence="2" type="ORF">PXEA_LOCUS25183</name>
</gene>
<comment type="caution">
    <text evidence="2">The sequence shown here is derived from an EMBL/GenBank/DDBJ whole genome shotgun (WGS) entry which is preliminary data.</text>
</comment>
<name>A0A448X9S1_9PLAT</name>
<accession>A0A448X9S1</accession>
<reference evidence="2" key="1">
    <citation type="submission" date="2018-11" db="EMBL/GenBank/DDBJ databases">
        <authorList>
            <consortium name="Pathogen Informatics"/>
        </authorList>
    </citation>
    <scope>NUCLEOTIDE SEQUENCE</scope>
</reference>
<evidence type="ECO:0000256" key="1">
    <source>
        <dbReference type="SAM" id="MobiDB-lite"/>
    </source>
</evidence>